<reference evidence="2" key="1">
    <citation type="journal article" date="2021" name="J Fungi (Basel)">
        <title>Virulence traits and population genomics of the black yeast Aureobasidium melanogenum.</title>
        <authorList>
            <person name="Cernosa A."/>
            <person name="Sun X."/>
            <person name="Gostincar C."/>
            <person name="Fang C."/>
            <person name="Gunde-Cimerman N."/>
            <person name="Song Z."/>
        </authorList>
    </citation>
    <scope>NUCLEOTIDE SEQUENCE</scope>
    <source>
        <strain evidence="2">EXF-9298</strain>
    </source>
</reference>
<name>A0A9P8FBG0_AURME</name>
<dbReference type="EMBL" id="JAHFXS010003347">
    <property type="protein sequence ID" value="KAG9968636.1"/>
    <property type="molecule type" value="Genomic_DNA"/>
</dbReference>
<gene>
    <name evidence="2" type="ORF">KCU98_g15607</name>
</gene>
<evidence type="ECO:0000256" key="1">
    <source>
        <dbReference type="SAM" id="MobiDB-lite"/>
    </source>
</evidence>
<protein>
    <submittedName>
        <fullName evidence="2">Uncharacterized protein</fullName>
    </submittedName>
</protein>
<feature type="compositionally biased region" description="Basic and acidic residues" evidence="1">
    <location>
        <begin position="87"/>
        <end position="101"/>
    </location>
</feature>
<feature type="region of interest" description="Disordered" evidence="1">
    <location>
        <begin position="81"/>
        <end position="110"/>
    </location>
</feature>
<sequence>MIPTEDPPSKVSTILLSYDKVKDDVHPVTVRYYVKNLGRTVNFSVKVPSTIEELKQELRTSIKSGHKYAYESDRLSVTVPDITTKARQSDVHDSTQRDQRSSTRRRVLKL</sequence>
<proteinExistence type="predicted"/>
<organism evidence="2 3">
    <name type="scientific">Aureobasidium melanogenum</name>
    <name type="common">Aureobasidium pullulans var. melanogenum</name>
    <dbReference type="NCBI Taxonomy" id="46634"/>
    <lineage>
        <taxon>Eukaryota</taxon>
        <taxon>Fungi</taxon>
        <taxon>Dikarya</taxon>
        <taxon>Ascomycota</taxon>
        <taxon>Pezizomycotina</taxon>
        <taxon>Dothideomycetes</taxon>
        <taxon>Dothideomycetidae</taxon>
        <taxon>Dothideales</taxon>
        <taxon>Saccotheciaceae</taxon>
        <taxon>Aureobasidium</taxon>
    </lineage>
</organism>
<reference evidence="2" key="2">
    <citation type="submission" date="2021-08" db="EMBL/GenBank/DDBJ databases">
        <authorList>
            <person name="Gostincar C."/>
            <person name="Sun X."/>
            <person name="Song Z."/>
            <person name="Gunde-Cimerman N."/>
        </authorList>
    </citation>
    <scope>NUCLEOTIDE SEQUENCE</scope>
    <source>
        <strain evidence="2">EXF-9298</strain>
    </source>
</reference>
<keyword evidence="3" id="KW-1185">Reference proteome</keyword>
<evidence type="ECO:0000313" key="3">
    <source>
        <dbReference type="Proteomes" id="UP000729357"/>
    </source>
</evidence>
<accession>A0A9P8FBG0</accession>
<dbReference type="Proteomes" id="UP000729357">
    <property type="component" value="Unassembled WGS sequence"/>
</dbReference>
<comment type="caution">
    <text evidence="2">The sequence shown here is derived from an EMBL/GenBank/DDBJ whole genome shotgun (WGS) entry which is preliminary data.</text>
</comment>
<dbReference type="AlphaFoldDB" id="A0A9P8FBG0"/>
<evidence type="ECO:0000313" key="2">
    <source>
        <dbReference type="EMBL" id="KAG9968636.1"/>
    </source>
</evidence>
<feature type="non-terminal residue" evidence="2">
    <location>
        <position position="110"/>
    </location>
</feature>